<dbReference type="PANTHER" id="PTHR32305:SF15">
    <property type="entry name" value="PROTEIN RHSA-RELATED"/>
    <property type="match status" value="1"/>
</dbReference>
<dbReference type="STRING" id="504798.SAMN05421871_107142"/>
<proteinExistence type="predicted"/>
<dbReference type="EMBL" id="FNJB01000020">
    <property type="protein sequence ID" value="SDP88760.1"/>
    <property type="molecule type" value="Genomic_DNA"/>
</dbReference>
<dbReference type="InterPro" id="IPR011658">
    <property type="entry name" value="PA14_dom"/>
</dbReference>
<accession>A0A1H0WDD7</accession>
<dbReference type="InterPro" id="IPR031325">
    <property type="entry name" value="RHS_repeat"/>
</dbReference>
<protein>
    <submittedName>
        <fullName evidence="3">RHS repeat-associated core domain-containing protein</fullName>
    </submittedName>
</protein>
<dbReference type="Gene3D" id="3.90.182.10">
    <property type="entry name" value="Toxin - Anthrax Protective Antigen,domain 1"/>
    <property type="match status" value="1"/>
</dbReference>
<evidence type="ECO:0000313" key="4">
    <source>
        <dbReference type="Proteomes" id="UP000199651"/>
    </source>
</evidence>
<dbReference type="PANTHER" id="PTHR32305">
    <property type="match status" value="1"/>
</dbReference>
<dbReference type="PROSITE" id="PS51820">
    <property type="entry name" value="PA14"/>
    <property type="match status" value="2"/>
</dbReference>
<dbReference type="Gene3D" id="2.60.120.380">
    <property type="match status" value="1"/>
</dbReference>
<reference evidence="4" key="1">
    <citation type="submission" date="2016-10" db="EMBL/GenBank/DDBJ databases">
        <authorList>
            <person name="Varghese N."/>
            <person name="Submissions S."/>
        </authorList>
    </citation>
    <scope>NUCLEOTIDE SEQUENCE [LARGE SCALE GENOMIC DNA]</scope>
    <source>
        <strain evidence="4">IBRC-M 10655</strain>
    </source>
</reference>
<dbReference type="InterPro" id="IPR022385">
    <property type="entry name" value="Rhs_assc_core"/>
</dbReference>
<dbReference type="NCBIfam" id="TIGR03696">
    <property type="entry name" value="Rhs_assc_core"/>
    <property type="match status" value="1"/>
</dbReference>
<feature type="compositionally biased region" description="Low complexity" evidence="1">
    <location>
        <begin position="1"/>
        <end position="22"/>
    </location>
</feature>
<dbReference type="InterPro" id="IPR050708">
    <property type="entry name" value="T6SS_VgrG/RHS"/>
</dbReference>
<gene>
    <name evidence="3" type="ORF">SAMN05192558_12017</name>
</gene>
<feature type="domain" description="PA14" evidence="2">
    <location>
        <begin position="601"/>
        <end position="749"/>
    </location>
</feature>
<evidence type="ECO:0000259" key="2">
    <source>
        <dbReference type="PROSITE" id="PS51820"/>
    </source>
</evidence>
<dbReference type="Pfam" id="PF05593">
    <property type="entry name" value="RHS_repeat"/>
    <property type="match status" value="1"/>
</dbReference>
<feature type="region of interest" description="Disordered" evidence="1">
    <location>
        <begin position="1280"/>
        <end position="1299"/>
    </location>
</feature>
<dbReference type="Proteomes" id="UP000199651">
    <property type="component" value="Unassembled WGS sequence"/>
</dbReference>
<feature type="domain" description="PA14" evidence="2">
    <location>
        <begin position="1126"/>
        <end position="1272"/>
    </location>
</feature>
<dbReference type="Gene3D" id="2.180.10.10">
    <property type="entry name" value="RHS repeat-associated core"/>
    <property type="match status" value="2"/>
</dbReference>
<dbReference type="InterPro" id="IPR006530">
    <property type="entry name" value="YD"/>
</dbReference>
<feature type="region of interest" description="Disordered" evidence="1">
    <location>
        <begin position="1"/>
        <end position="99"/>
    </location>
</feature>
<sequence length="2038" mass="218005">MGSTITAVIPVPAAADPAPSSRVDPRTLPLLRSENAKPEPIAGADPKADFTPLSGNSASHFDPKRSKAVSRSMFAEEYENPDGTRSHRQSSEPLNVKDANGHWVPVDLTMESDGSRRTKPKHHPLRPTMAESAEDANLVSVEIDGKRASLALENGPKNTKAKVNGRKVEYADIEAETNLEYEVTAGAVKETIKLKRMPAPGKASWRFRLDTADLTPRLSADGGVELVDSTGAVRLIMPPIETWDSSGSKDAPPALTGGTYALDKVANGKGWVLTVSVDEAWLRDPKRVYPVSVDPTVALPVVDWQSYKSDGTVLYKDGGLRIGSPMNNNTVWRTAYKVDYTSLFGKNVVGAKFDVANIRDGTSVDKTWVSNMYHAKSLDFNGLGGHLAQTMVGQVGTFNDPRLTGFLQHVVGNRDPYAWFMLTGHEDPAIWTYKKLSATLTVDTGTAPSAPTLAEASQDHDSVSVSTTPLLAVNPVSDTDGDPVSYCFRVATGADANSGVVVDSGCQASPQWTVPSGVLHDGVTYSWQVMASSGVTLSPSSVWKFKVDQRIGDRGPAPVDTVGPLSVNLANGNVTTSVSSPTFTTVGGTAGITMTYNSQQQQEKGLRASYFNDLSQNGNINAGQEPVLVRNEPQVNADWGTGSPFAPALPADYFVARWEGYFQAPVAGSYQFAGVHDDTLKIWVDNAIVYDQPCCSGANYGMSTAKTLTAGQRVPIKVELAERQGLAYMKLFVKTADDSVPSQIVPADWLHTVDSPALPKGWTLSADLDGSGSTYTQAKVTDQNIVLTDATGAKHSYTKLSAGGYKAPEGEDGVLALDSSGRVTLTEGGDVYVFRADGKLETQSNVQDSRKPAALQNIYDGWPSRLKEIKDPISQRSHRLFYNRPGDDCYGGVAPPPGADALPPAQMLCRIQYWDDTQLPGEPRSVTHLWYYQGRLFRVEDPGSEITDFSYAPGGPIDGMRDGLASDWVSVDPVNRNRPESNYVVLYYDHTAVKPVVSQIQSPIPTQGASRPTRTYRPDPPNSRTFVDIGGISPPIGFSTLVTYDDAYRLLSTTDATGKVTSQTWSGKDQLLTSTDSAGRVSTKTYDAQDRPVDDYGPAPASCFTGQVPTAACAATVPHSRTNYDEGINGLAVAWYANGTLSGAPKVYTTGMGLADGRMEGTWASGVSPTPGIPGGAYSFRLTGEITFPNTGTYTLEVHADDGARLWIDDNLVADDWALGASRPIRGTYNNTVAGSAHRIRVDYHNAGAGMGEMHLNWVPVGGVYQRIPGQYLKPRHGLTTSTVTSESNGLADKVSSSKYGENGLDPTYGLATSTTSAGLTARSGYEAPGTGYLRKTSKTMPTGAQTSYVYYADNDTRINPCTPGAPAVHQGGMAKLTTMTTPATGAARTDEQVYDMSGRVVARATSGKWTCTTYDARNRVITQKLPDSVSAGEREITTNYAVNGDPLTTSVTDYNGTVTTRVDLLGRVVAYTDANGLRTETSYDQAGRVTLEKVIPPNVSDAPQEMTNTYDDAGRVLTTKLGSTVLSTSTYDAAGELATVTYSNGSSLAAIGKNTAGEVTSQTWKTSDNVSVVSTVMRTRAGTVIDESLGGVDARPSAPNYVYDAAGRLTEAWVPDHHFTYDFTSSAPAACPTGTQANAGLNTNRVRVIDAATSGTAETGYCYDAADRILATTGAAPITGIKYDDRGNTTEYTQGAATTFFSWDGADRNIAIRTTGTDPADVAYTRDATDRIVRRQATQGDTVADLRYGYTGGGDSAEYAMNGADKKVLTRSIGLAGGVNYTWKPVAAEQTWDHASVRGDLCLTTLPDGKQAGPLRVYGPYGEAVTGQSSTEGMPDNQPGNMDFGWLGQHQRPHEHAGALSIIQMGARPYSPALGRFLSVDPVEGGSANDYDYVAADPINSTDLDGKARQKAKKQSIFGYCKRKMCGTWHMVRFYGRNVMVVTSVWGRGYSVRTYIRHPVFRKFVYARGHGCSTNPKRCWTKGKTSMHPTGKKALGKCGFNAVVGGLATMAGGPWAVAWGASVGCLGGALDTFIWPN</sequence>
<feature type="compositionally biased region" description="Polar residues" evidence="1">
    <location>
        <begin position="1002"/>
        <end position="1013"/>
    </location>
</feature>
<name>A0A1H0WDD7_9PSEU</name>
<evidence type="ECO:0000313" key="3">
    <source>
        <dbReference type="EMBL" id="SDP88760.1"/>
    </source>
</evidence>
<dbReference type="Pfam" id="PF07691">
    <property type="entry name" value="PA14"/>
    <property type="match status" value="2"/>
</dbReference>
<dbReference type="NCBIfam" id="TIGR01643">
    <property type="entry name" value="YD_repeat_2x"/>
    <property type="match status" value="2"/>
</dbReference>
<organism evidence="3 4">
    <name type="scientific">Actinokineospora alba</name>
    <dbReference type="NCBI Taxonomy" id="504798"/>
    <lineage>
        <taxon>Bacteria</taxon>
        <taxon>Bacillati</taxon>
        <taxon>Actinomycetota</taxon>
        <taxon>Actinomycetes</taxon>
        <taxon>Pseudonocardiales</taxon>
        <taxon>Pseudonocardiaceae</taxon>
        <taxon>Actinokineospora</taxon>
    </lineage>
</organism>
<dbReference type="OrthoDB" id="5994822at2"/>
<dbReference type="SUPFAM" id="SSF56988">
    <property type="entry name" value="Anthrax protective antigen"/>
    <property type="match status" value="2"/>
</dbReference>
<dbReference type="SMART" id="SM00758">
    <property type="entry name" value="PA14"/>
    <property type="match status" value="2"/>
</dbReference>
<feature type="region of interest" description="Disordered" evidence="1">
    <location>
        <begin position="1002"/>
        <end position="1028"/>
    </location>
</feature>
<dbReference type="InterPro" id="IPR037524">
    <property type="entry name" value="PA14/GLEYA"/>
</dbReference>
<evidence type="ECO:0000256" key="1">
    <source>
        <dbReference type="SAM" id="MobiDB-lite"/>
    </source>
</evidence>
<keyword evidence="4" id="KW-1185">Reference proteome</keyword>